<protein>
    <submittedName>
        <fullName evidence="4">GNAT family N-acetyltransferase</fullName>
    </submittedName>
</protein>
<dbReference type="EMBL" id="JACEOL010000018">
    <property type="protein sequence ID" value="MBA4601887.1"/>
    <property type="molecule type" value="Genomic_DNA"/>
</dbReference>
<evidence type="ECO:0000256" key="1">
    <source>
        <dbReference type="ARBA" id="ARBA00022679"/>
    </source>
</evidence>
<dbReference type="Gene3D" id="3.40.630.30">
    <property type="match status" value="1"/>
</dbReference>
<evidence type="ECO:0000313" key="4">
    <source>
        <dbReference type="EMBL" id="MBA4601887.1"/>
    </source>
</evidence>
<evidence type="ECO:0000256" key="2">
    <source>
        <dbReference type="ARBA" id="ARBA00023315"/>
    </source>
</evidence>
<keyword evidence="2" id="KW-0012">Acyltransferase</keyword>
<reference evidence="4 5" key="1">
    <citation type="submission" date="2020-07" db="EMBL/GenBank/DDBJ databases">
        <title>Thermoactinomyces phylogeny.</title>
        <authorList>
            <person name="Dunlap C."/>
        </authorList>
    </citation>
    <scope>NUCLEOTIDE SEQUENCE [LARGE SCALE GENOMIC DNA]</scope>
    <source>
        <strain evidence="4 5">AMNI-1</strain>
    </source>
</reference>
<dbReference type="InterPro" id="IPR016181">
    <property type="entry name" value="Acyl_CoA_acyltransferase"/>
</dbReference>
<evidence type="ECO:0000313" key="5">
    <source>
        <dbReference type="Proteomes" id="UP000538292"/>
    </source>
</evidence>
<dbReference type="Proteomes" id="UP000538292">
    <property type="component" value="Unassembled WGS sequence"/>
</dbReference>
<feature type="domain" description="N-acetyltransferase" evidence="3">
    <location>
        <begin position="1"/>
        <end position="174"/>
    </location>
</feature>
<evidence type="ECO:0000259" key="3">
    <source>
        <dbReference type="PROSITE" id="PS51186"/>
    </source>
</evidence>
<dbReference type="GO" id="GO:0016747">
    <property type="term" value="F:acyltransferase activity, transferring groups other than amino-acyl groups"/>
    <property type="evidence" value="ECO:0007669"/>
    <property type="project" value="InterPro"/>
</dbReference>
<organism evidence="4 5">
    <name type="scientific">Thermoactinomyces mirandus</name>
    <dbReference type="NCBI Taxonomy" id="2756294"/>
    <lineage>
        <taxon>Bacteria</taxon>
        <taxon>Bacillati</taxon>
        <taxon>Bacillota</taxon>
        <taxon>Bacilli</taxon>
        <taxon>Bacillales</taxon>
        <taxon>Thermoactinomycetaceae</taxon>
        <taxon>Thermoactinomyces</taxon>
    </lineage>
</organism>
<dbReference type="InterPro" id="IPR000182">
    <property type="entry name" value="GNAT_dom"/>
</dbReference>
<name>A0A7W1XRC6_9BACL</name>
<gene>
    <name evidence="4" type="ORF">H2C83_06035</name>
</gene>
<sequence length="180" mass="20146">MSEIFVYGFGKHLTFFSKDYRKLAAALAHMFVLDVFYVAVVDGEIAGMAACTNGKVSSVKLDPGELRKHLGIYKGTICYLALKSQFERPSVETKDSLASVEFVATASKYRGKGVATAILNRILVLPEYHEYLLEVADTNTGAVRLYEKAGFKEFKRVKQAWSRISGVNYLVYMKYIKSSN</sequence>
<dbReference type="PROSITE" id="PS51186">
    <property type="entry name" value="GNAT"/>
    <property type="match status" value="1"/>
</dbReference>
<accession>A0A7W1XRC6</accession>
<dbReference type="Pfam" id="PF00583">
    <property type="entry name" value="Acetyltransf_1"/>
    <property type="match status" value="1"/>
</dbReference>
<keyword evidence="1 4" id="KW-0808">Transferase</keyword>
<keyword evidence="5" id="KW-1185">Reference proteome</keyword>
<comment type="caution">
    <text evidence="4">The sequence shown here is derived from an EMBL/GenBank/DDBJ whole genome shotgun (WGS) entry which is preliminary data.</text>
</comment>
<dbReference type="PANTHER" id="PTHR43420">
    <property type="entry name" value="ACETYLTRANSFERASE"/>
    <property type="match status" value="1"/>
</dbReference>
<dbReference type="InterPro" id="IPR050680">
    <property type="entry name" value="YpeA/RimI_acetyltransf"/>
</dbReference>
<dbReference type="PANTHER" id="PTHR43420:SF12">
    <property type="entry name" value="N-ACETYLTRANSFERASE DOMAIN-CONTAINING PROTEIN"/>
    <property type="match status" value="1"/>
</dbReference>
<dbReference type="SUPFAM" id="SSF55729">
    <property type="entry name" value="Acyl-CoA N-acyltransferases (Nat)"/>
    <property type="match status" value="1"/>
</dbReference>
<dbReference type="AlphaFoldDB" id="A0A7W1XRC6"/>
<proteinExistence type="predicted"/>